<feature type="domain" description="Xylose isomerase-like TIM barrel" evidence="1">
    <location>
        <begin position="20"/>
        <end position="280"/>
    </location>
</feature>
<dbReference type="PANTHER" id="PTHR12110">
    <property type="entry name" value="HYDROXYPYRUVATE ISOMERASE"/>
    <property type="match status" value="1"/>
</dbReference>
<dbReference type="Gene3D" id="3.20.20.150">
    <property type="entry name" value="Divalent-metal-dependent TIM barrel enzymes"/>
    <property type="match status" value="1"/>
</dbReference>
<dbReference type="InterPro" id="IPR050312">
    <property type="entry name" value="IolE/XylAMocC-like"/>
</dbReference>
<organism evidence="2 3">
    <name type="scientific">Paenibacillus eucommiae</name>
    <dbReference type="NCBI Taxonomy" id="1355755"/>
    <lineage>
        <taxon>Bacteria</taxon>
        <taxon>Bacillati</taxon>
        <taxon>Bacillota</taxon>
        <taxon>Bacilli</taxon>
        <taxon>Bacillales</taxon>
        <taxon>Paenibacillaceae</taxon>
        <taxon>Paenibacillus</taxon>
    </lineage>
</organism>
<evidence type="ECO:0000313" key="3">
    <source>
        <dbReference type="Proteomes" id="UP001519287"/>
    </source>
</evidence>
<accession>A0ABS4IY18</accession>
<protein>
    <submittedName>
        <fullName evidence="2">Sugar phosphate isomerase/epimerase</fullName>
    </submittedName>
</protein>
<evidence type="ECO:0000313" key="2">
    <source>
        <dbReference type="EMBL" id="MBP1992481.1"/>
    </source>
</evidence>
<dbReference type="RefSeq" id="WP_209973516.1">
    <property type="nucleotide sequence ID" value="NZ_JAGGLB010000013.1"/>
</dbReference>
<evidence type="ECO:0000259" key="1">
    <source>
        <dbReference type="Pfam" id="PF01261"/>
    </source>
</evidence>
<reference evidence="2 3" key="1">
    <citation type="submission" date="2021-03" db="EMBL/GenBank/DDBJ databases">
        <title>Genomic Encyclopedia of Type Strains, Phase IV (KMG-IV): sequencing the most valuable type-strain genomes for metagenomic binning, comparative biology and taxonomic classification.</title>
        <authorList>
            <person name="Goeker M."/>
        </authorList>
    </citation>
    <scope>NUCLEOTIDE SEQUENCE [LARGE SCALE GENOMIC DNA]</scope>
    <source>
        <strain evidence="2 3">DSM 26048</strain>
    </source>
</reference>
<dbReference type="GO" id="GO:0016853">
    <property type="term" value="F:isomerase activity"/>
    <property type="evidence" value="ECO:0007669"/>
    <property type="project" value="UniProtKB-KW"/>
</dbReference>
<proteinExistence type="predicted"/>
<name>A0ABS4IY18_9BACL</name>
<gene>
    <name evidence="2" type="ORF">J2Z66_004089</name>
</gene>
<dbReference type="InterPro" id="IPR036237">
    <property type="entry name" value="Xyl_isomerase-like_sf"/>
</dbReference>
<dbReference type="SUPFAM" id="SSF51658">
    <property type="entry name" value="Xylose isomerase-like"/>
    <property type="match status" value="1"/>
</dbReference>
<comment type="caution">
    <text evidence="2">The sequence shown here is derived from an EMBL/GenBank/DDBJ whole genome shotgun (WGS) entry which is preliminary data.</text>
</comment>
<dbReference type="EMBL" id="JAGGLB010000013">
    <property type="protein sequence ID" value="MBP1992481.1"/>
    <property type="molecule type" value="Genomic_DNA"/>
</dbReference>
<keyword evidence="3" id="KW-1185">Reference proteome</keyword>
<dbReference type="Proteomes" id="UP001519287">
    <property type="component" value="Unassembled WGS sequence"/>
</dbReference>
<dbReference type="PANTHER" id="PTHR12110:SF53">
    <property type="entry name" value="BLR5974 PROTEIN"/>
    <property type="match status" value="1"/>
</dbReference>
<dbReference type="Pfam" id="PF01261">
    <property type="entry name" value="AP_endonuc_2"/>
    <property type="match status" value="1"/>
</dbReference>
<keyword evidence="2" id="KW-0413">Isomerase</keyword>
<sequence>MKLSVFTVMTPDLTPEELVTAAASAGIQGIEWRYHDVPKELAQEKPSFWRNNLATISPQITDAELDSLRQVIQQQGISSLSVTPYLQCGDLTGTEKVMQTASKLGAAFIRVGVPRYDRSRNYNTLFAEAIDYLNHVQELSQQYRVKALVETHHLTIAPSAGLAHRLVAGFNPDHIGVLHDAGNMVYEGFENYRMGMELLGPYLAHVHVKNAGWVRTDNATKNENAANGKNATKSDDEDWNCTWFPLHQGMVNWKQVISDLKAVGYDGFLGIEDFGGETDSRSLLNNFVQRIKSWSLEA</sequence>
<dbReference type="InterPro" id="IPR013022">
    <property type="entry name" value="Xyl_isomerase-like_TIM-brl"/>
</dbReference>